<evidence type="ECO:0000256" key="2">
    <source>
        <dbReference type="ARBA" id="ARBA00009172"/>
    </source>
</evidence>
<feature type="transmembrane region" description="Helical" evidence="6">
    <location>
        <begin position="44"/>
        <end position="61"/>
    </location>
</feature>
<dbReference type="PANTHER" id="PTHR19444:SF13">
    <property type="entry name" value="PROTEIN UNC-93 HOMOLOG A"/>
    <property type="match status" value="1"/>
</dbReference>
<feature type="transmembrane region" description="Helical" evidence="6">
    <location>
        <begin position="73"/>
        <end position="93"/>
    </location>
</feature>
<dbReference type="AlphaFoldDB" id="A0A8T2VK86"/>
<dbReference type="GO" id="GO:0016020">
    <property type="term" value="C:membrane"/>
    <property type="evidence" value="ECO:0007669"/>
    <property type="project" value="UniProtKB-SubCell"/>
</dbReference>
<feature type="transmembrane region" description="Helical" evidence="6">
    <location>
        <begin position="421"/>
        <end position="442"/>
    </location>
</feature>
<comment type="subcellular location">
    <subcellularLocation>
        <location evidence="1">Membrane</location>
        <topology evidence="1">Multi-pass membrane protein</topology>
    </subcellularLocation>
</comment>
<evidence type="ECO:0000313" key="8">
    <source>
        <dbReference type="Proteomes" id="UP000825935"/>
    </source>
</evidence>
<dbReference type="EMBL" id="CM035407">
    <property type="protein sequence ID" value="KAH7444859.1"/>
    <property type="molecule type" value="Genomic_DNA"/>
</dbReference>
<accession>A0A8T2VK86</accession>
<dbReference type="Proteomes" id="UP000825935">
    <property type="component" value="Chromosome 2"/>
</dbReference>
<dbReference type="SUPFAM" id="SSF103473">
    <property type="entry name" value="MFS general substrate transporter"/>
    <property type="match status" value="1"/>
</dbReference>
<dbReference type="OrthoDB" id="78663at2759"/>
<evidence type="ECO:0000256" key="1">
    <source>
        <dbReference type="ARBA" id="ARBA00004141"/>
    </source>
</evidence>
<keyword evidence="5 6" id="KW-0472">Membrane</keyword>
<dbReference type="PANTHER" id="PTHR19444">
    <property type="entry name" value="UNC-93 RELATED"/>
    <property type="match status" value="1"/>
</dbReference>
<organism evidence="7 8">
    <name type="scientific">Ceratopteris richardii</name>
    <name type="common">Triangle waterfern</name>
    <dbReference type="NCBI Taxonomy" id="49495"/>
    <lineage>
        <taxon>Eukaryota</taxon>
        <taxon>Viridiplantae</taxon>
        <taxon>Streptophyta</taxon>
        <taxon>Embryophyta</taxon>
        <taxon>Tracheophyta</taxon>
        <taxon>Polypodiopsida</taxon>
        <taxon>Polypodiidae</taxon>
        <taxon>Polypodiales</taxon>
        <taxon>Pteridineae</taxon>
        <taxon>Pteridaceae</taxon>
        <taxon>Parkerioideae</taxon>
        <taxon>Ceratopteris</taxon>
    </lineage>
</organism>
<dbReference type="Pfam" id="PF05978">
    <property type="entry name" value="UNC-93"/>
    <property type="match status" value="1"/>
</dbReference>
<evidence type="ECO:0000256" key="6">
    <source>
        <dbReference type="SAM" id="Phobius"/>
    </source>
</evidence>
<gene>
    <name evidence="7" type="ORF">KP509_02G094400</name>
</gene>
<feature type="transmembrane region" description="Helical" evidence="6">
    <location>
        <begin position="288"/>
        <end position="308"/>
    </location>
</feature>
<feature type="transmembrane region" description="Helical" evidence="6">
    <location>
        <begin position="132"/>
        <end position="154"/>
    </location>
</feature>
<proteinExistence type="inferred from homology"/>
<evidence type="ECO:0000256" key="3">
    <source>
        <dbReference type="ARBA" id="ARBA00022692"/>
    </source>
</evidence>
<feature type="transmembrane region" description="Helical" evidence="6">
    <location>
        <begin position="263"/>
        <end position="282"/>
    </location>
</feature>
<evidence type="ECO:0000256" key="4">
    <source>
        <dbReference type="ARBA" id="ARBA00022989"/>
    </source>
</evidence>
<feature type="transmembrane region" description="Helical" evidence="6">
    <location>
        <begin position="105"/>
        <end position="126"/>
    </location>
</feature>
<dbReference type="InterPro" id="IPR010291">
    <property type="entry name" value="Ion_channel_UNC-93"/>
</dbReference>
<feature type="transmembrane region" description="Helical" evidence="6">
    <location>
        <begin position="329"/>
        <end position="346"/>
    </location>
</feature>
<feature type="transmembrane region" description="Helical" evidence="6">
    <location>
        <begin position="215"/>
        <end position="234"/>
    </location>
</feature>
<evidence type="ECO:0000313" key="7">
    <source>
        <dbReference type="EMBL" id="KAH7444859.1"/>
    </source>
</evidence>
<dbReference type="InterPro" id="IPR051951">
    <property type="entry name" value="UNC-93_regulatory"/>
</dbReference>
<sequence length="457" mass="49622">MADHEHRHLEGPDEEIPLITGDTPISQKSNIAGSRSRSRRLIDLHLLSFSFLLVFLAYSATQNLESSVNADGNLGSVSLGILYLSLTICSIGAPLPVRWLGPKRGILLGLSGYWLFILANLFPSWFTMIPASLYLGFTASLLWVAEGTYITSAAKSYALEIKVAEEDSIGNFNGVFWSYFASNQIIGNLLSLIILQSGKVDSSSYAESSVTTWPLLLTFLGCMLGGTIVAWFLSSQEDIAEQTKSNGSEFMFSTFSMLTEKKILLLLPLLVYSGLQQAFIWGDFTENIVTPVLGVSLIGGVMAAYGAADAGGSLLAGRLSSGLASMSNIIYFGGISQLIVLVWIFLMKSYGSIMSGYLNIFGQAIIWGFGDASFNTQISSLLGTLFPGQTEGAFAQWKIWQSAATSLIFFITSSTTLSARIVLLLFMLPISLLAFSALRFMIIRKELIQNESVTCQS</sequence>
<dbReference type="OMA" id="NTACIIA"/>
<comment type="caution">
    <text evidence="7">The sequence shown here is derived from an EMBL/GenBank/DDBJ whole genome shotgun (WGS) entry which is preliminary data.</text>
</comment>
<dbReference type="InterPro" id="IPR036259">
    <property type="entry name" value="MFS_trans_sf"/>
</dbReference>
<name>A0A8T2VK86_CERRI</name>
<comment type="similarity">
    <text evidence="2">Belongs to the unc-93 family.</text>
</comment>
<evidence type="ECO:0000256" key="5">
    <source>
        <dbReference type="ARBA" id="ARBA00023136"/>
    </source>
</evidence>
<protein>
    <recommendedName>
        <fullName evidence="9">UNC93-like protein 3</fullName>
    </recommendedName>
</protein>
<keyword evidence="8" id="KW-1185">Reference proteome</keyword>
<feature type="transmembrane region" description="Helical" evidence="6">
    <location>
        <begin position="175"/>
        <end position="195"/>
    </location>
</feature>
<keyword evidence="3 6" id="KW-0812">Transmembrane</keyword>
<reference evidence="7" key="1">
    <citation type="submission" date="2021-08" db="EMBL/GenBank/DDBJ databases">
        <title>WGS assembly of Ceratopteris richardii.</title>
        <authorList>
            <person name="Marchant D.B."/>
            <person name="Chen G."/>
            <person name="Jenkins J."/>
            <person name="Shu S."/>
            <person name="Leebens-Mack J."/>
            <person name="Grimwood J."/>
            <person name="Schmutz J."/>
            <person name="Soltis P."/>
            <person name="Soltis D."/>
            <person name="Chen Z.-H."/>
        </authorList>
    </citation>
    <scope>NUCLEOTIDE SEQUENCE</scope>
    <source>
        <strain evidence="7">Whitten #5841</strain>
        <tissue evidence="7">Leaf</tissue>
    </source>
</reference>
<keyword evidence="4 6" id="KW-1133">Transmembrane helix</keyword>
<evidence type="ECO:0008006" key="9">
    <source>
        <dbReference type="Google" id="ProtNLM"/>
    </source>
</evidence>